<dbReference type="AlphaFoldDB" id="A0A1W9HVU4"/>
<evidence type="ECO:0000313" key="1">
    <source>
        <dbReference type="EMBL" id="OQW51417.1"/>
    </source>
</evidence>
<protein>
    <submittedName>
        <fullName evidence="1">Uncharacterized protein</fullName>
    </submittedName>
</protein>
<dbReference type="Pfam" id="PF20370">
    <property type="entry name" value="DUF6665"/>
    <property type="match status" value="1"/>
</dbReference>
<dbReference type="RefSeq" id="WP_376802430.1">
    <property type="nucleotide sequence ID" value="NZ_DBNB01000015.1"/>
</dbReference>
<reference evidence="1 2" key="1">
    <citation type="journal article" date="2017" name="Water Res.">
        <title>Comammox in drinking water systems.</title>
        <authorList>
            <person name="Wang Y."/>
            <person name="Ma L."/>
            <person name="Mao Y."/>
            <person name="Jiang X."/>
            <person name="Xia Y."/>
            <person name="Yu K."/>
            <person name="Li B."/>
            <person name="Zhang T."/>
        </authorList>
    </citation>
    <scope>NUCLEOTIDE SEQUENCE [LARGE SCALE GENOMIC DNA]</scope>
    <source>
        <strain evidence="1">SG_bin8</strain>
    </source>
</reference>
<evidence type="ECO:0000313" key="2">
    <source>
        <dbReference type="Proteomes" id="UP000192872"/>
    </source>
</evidence>
<name>A0A1W9HVU4_9HYPH</name>
<dbReference type="EMBL" id="LWDL01000019">
    <property type="protein sequence ID" value="OQW51417.1"/>
    <property type="molecule type" value="Genomic_DNA"/>
</dbReference>
<proteinExistence type="predicted"/>
<gene>
    <name evidence="1" type="ORF">A4S15_11345</name>
</gene>
<sequence>MPVKAPITTLDYELAEEQAGTLGRLGRELVQALAALRQEVDGDLKVRQRLTDRAGEILWMFLIQREAIGLRDERAVFRAYSVPAAVIARMGVMPGARSL</sequence>
<comment type="caution">
    <text evidence="1">The sequence shown here is derived from an EMBL/GenBank/DDBJ whole genome shotgun (WGS) entry which is preliminary data.</text>
</comment>
<dbReference type="Proteomes" id="UP000192872">
    <property type="component" value="Unassembled WGS sequence"/>
</dbReference>
<accession>A0A1W9HVU4</accession>
<dbReference type="InterPro" id="IPR046606">
    <property type="entry name" value="DUF6665"/>
</dbReference>
<organism evidence="1 2">
    <name type="scientific">Candidatus Raskinella chloraquaticus</name>
    <dbReference type="NCBI Taxonomy" id="1951219"/>
    <lineage>
        <taxon>Bacteria</taxon>
        <taxon>Pseudomonadati</taxon>
        <taxon>Pseudomonadota</taxon>
        <taxon>Alphaproteobacteria</taxon>
        <taxon>Hyphomicrobiales</taxon>
        <taxon>Phreatobacteraceae</taxon>
        <taxon>Candidatus Raskinella</taxon>
    </lineage>
</organism>